<dbReference type="InterPro" id="IPR015947">
    <property type="entry name" value="PUA-like_sf"/>
</dbReference>
<dbReference type="AlphaFoldDB" id="A0A067BEJ2"/>
<evidence type="ECO:0000259" key="1">
    <source>
        <dbReference type="PROSITE" id="PS51787"/>
    </source>
</evidence>
<dbReference type="SUPFAM" id="SSF88697">
    <property type="entry name" value="PUA domain-like"/>
    <property type="match status" value="1"/>
</dbReference>
<dbReference type="Proteomes" id="UP000050491">
    <property type="component" value="Unassembled WGS sequence"/>
</dbReference>
<feature type="domain" description="Lon N-terminal" evidence="1">
    <location>
        <begin position="1"/>
        <end position="193"/>
    </location>
</feature>
<dbReference type="EMBL" id="LBGP01000018">
    <property type="protein sequence ID" value="KQB00105.1"/>
    <property type="molecule type" value="Genomic_DNA"/>
</dbReference>
<name>A0A067BEJ2_VIBMT</name>
<sequence>MEEIMLFPLSSVVLPEGKMKLRIFEPRYQRMVAQCSKTGSGFGLCLFDSKSNKNANELSKFGTLVKIVDFETLSDGLLGITVVGMRRFVIRKVRVEYDGLRIATVQWLPDWPSQELLARERFLGEQLQEVYRQFPQIGELHSLCFFDDASWVCQRWLELLPLSNDQFDVLVGQTDCHAALAFLQRTIESYLDT</sequence>
<dbReference type="GO" id="GO:0008233">
    <property type="term" value="F:peptidase activity"/>
    <property type="evidence" value="ECO:0007669"/>
    <property type="project" value="UniProtKB-KW"/>
</dbReference>
<reference evidence="4" key="3">
    <citation type="submission" date="2017-07" db="EMBL/GenBank/DDBJ databases">
        <authorList>
            <person name="Sun Z.S."/>
            <person name="Albrecht U."/>
            <person name="Echele G."/>
            <person name="Lee C.C."/>
        </authorList>
    </citation>
    <scope>NUCLEOTIDE SEQUENCE [LARGE SCALE GENOMIC DNA]</scope>
    <source>
        <strain evidence="4">OYP9E10</strain>
    </source>
</reference>
<proteinExistence type="predicted"/>
<reference evidence="7" key="4">
    <citation type="submission" date="2017-07" db="EMBL/GenBank/DDBJ databases">
        <authorList>
            <person name="Boucher Y."/>
            <person name="Orata F.D."/>
        </authorList>
    </citation>
    <scope>NUCLEOTIDE SEQUENCE [LARGE SCALE GENOMIC DNA]</scope>
    <source>
        <strain evidence="7">OYP9E10</strain>
    </source>
</reference>
<dbReference type="PANTHER" id="PTHR46732:SF8">
    <property type="entry name" value="ATP-DEPENDENT PROTEASE LA (LON) DOMAIN PROTEIN"/>
    <property type="match status" value="1"/>
</dbReference>
<dbReference type="EMBL" id="NMSH01000010">
    <property type="protein sequence ID" value="PAR21245.1"/>
    <property type="molecule type" value="Genomic_DNA"/>
</dbReference>
<gene>
    <name evidence="4" type="ORF">CGU03_08650</name>
    <name evidence="2" type="ORF">DP83_12765</name>
    <name evidence="3" type="ORF">XV92_14790</name>
</gene>
<dbReference type="Proteomes" id="UP000027331">
    <property type="component" value="Unassembled WGS sequence"/>
</dbReference>
<dbReference type="Proteomes" id="UP000216173">
    <property type="component" value="Unassembled WGS sequence"/>
</dbReference>
<dbReference type="RefSeq" id="WP_055029128.1">
    <property type="nucleotide sequence ID" value="NZ_CP035686.1"/>
</dbReference>
<dbReference type="PANTHER" id="PTHR46732">
    <property type="entry name" value="ATP-DEPENDENT PROTEASE LA (LON) DOMAIN PROTEIN"/>
    <property type="match status" value="1"/>
</dbReference>
<evidence type="ECO:0000313" key="4">
    <source>
        <dbReference type="EMBL" id="PAR21245.1"/>
    </source>
</evidence>
<dbReference type="InterPro" id="IPR046336">
    <property type="entry name" value="Lon_prtase_N_sf"/>
</dbReference>
<dbReference type="SMART" id="SM00464">
    <property type="entry name" value="LON"/>
    <property type="match status" value="1"/>
</dbReference>
<evidence type="ECO:0000313" key="3">
    <source>
        <dbReference type="EMBL" id="KQB00105.1"/>
    </source>
</evidence>
<accession>A0A067BEJ2</accession>
<protein>
    <submittedName>
        <fullName evidence="3">ATP-dependent protease</fullName>
    </submittedName>
</protein>
<keyword evidence="3" id="KW-0378">Hydrolase</keyword>
<evidence type="ECO:0000313" key="7">
    <source>
        <dbReference type="Proteomes" id="UP000216173"/>
    </source>
</evidence>
<keyword evidence="5" id="KW-1185">Reference proteome</keyword>
<keyword evidence="3" id="KW-0645">Protease</keyword>
<evidence type="ECO:0000313" key="5">
    <source>
        <dbReference type="Proteomes" id="UP000027331"/>
    </source>
</evidence>
<dbReference type="Pfam" id="PF02190">
    <property type="entry name" value="LON_substr_bdg"/>
    <property type="match status" value="1"/>
</dbReference>
<reference evidence="3 6" key="2">
    <citation type="journal article" date="2015" name="Genome Biol. Evol.">
        <title>The Dynamics of Genetic Interactions between Vibrio metoecus and Vibrio cholerae, Two Close Relatives Co-Occurring in the Environment.</title>
        <authorList>
            <person name="Orata F.D."/>
            <person name="Kirchberger P.C."/>
            <person name="Meheust R."/>
            <person name="Barlow E.J."/>
            <person name="Tarr C.L."/>
            <person name="Boucher Y."/>
        </authorList>
    </citation>
    <scope>NUCLEOTIDE SEQUENCE [LARGE SCALE GENOMIC DNA]</scope>
    <source>
        <strain evidence="3 6">YB5B04</strain>
    </source>
</reference>
<evidence type="ECO:0000313" key="6">
    <source>
        <dbReference type="Proteomes" id="UP000050491"/>
    </source>
</evidence>
<dbReference type="GeneID" id="94013030"/>
<organism evidence="3 6">
    <name type="scientific">Vibrio metoecus</name>
    <dbReference type="NCBI Taxonomy" id="1481663"/>
    <lineage>
        <taxon>Bacteria</taxon>
        <taxon>Pseudomonadati</taxon>
        <taxon>Pseudomonadota</taxon>
        <taxon>Gammaproteobacteria</taxon>
        <taxon>Vibrionales</taxon>
        <taxon>Vibrionaceae</taxon>
        <taxon>Vibrio</taxon>
    </lineage>
</organism>
<dbReference type="EMBL" id="JJMN01000070">
    <property type="protein sequence ID" value="KDO13192.1"/>
    <property type="molecule type" value="Genomic_DNA"/>
</dbReference>
<evidence type="ECO:0000313" key="2">
    <source>
        <dbReference type="EMBL" id="KDO13192.1"/>
    </source>
</evidence>
<dbReference type="GO" id="GO:0006508">
    <property type="term" value="P:proteolysis"/>
    <property type="evidence" value="ECO:0007669"/>
    <property type="project" value="UniProtKB-KW"/>
</dbReference>
<dbReference type="OrthoDB" id="8558970at2"/>
<dbReference type="InterPro" id="IPR003111">
    <property type="entry name" value="Lon_prtase_N"/>
</dbReference>
<dbReference type="Gene3D" id="2.30.130.40">
    <property type="entry name" value="LON domain-like"/>
    <property type="match status" value="1"/>
</dbReference>
<dbReference type="PATRIC" id="fig|1481663.10.peg.676"/>
<dbReference type="PROSITE" id="PS51787">
    <property type="entry name" value="LON_N"/>
    <property type="match status" value="1"/>
</dbReference>
<comment type="caution">
    <text evidence="3">The sequence shown here is derived from an EMBL/GenBank/DDBJ whole genome shotgun (WGS) entry which is preliminary data.</text>
</comment>
<reference evidence="2 5" key="1">
    <citation type="submission" date="2014-04" db="EMBL/GenBank/DDBJ databases">
        <title>Vibrio metecus sp. nov., a close relative of Vibrio cholerae isolated from coastal brackish ponds and clinical specimens.</title>
        <authorList>
            <person name="Kirchberger P.C."/>
            <person name="Turnsek M."/>
            <person name="Hunt D.E."/>
            <person name="Haley B.J."/>
            <person name="Colwell R."/>
            <person name="Polz M.F."/>
            <person name="Tarr C.L."/>
            <person name="Boucher Y."/>
        </authorList>
    </citation>
    <scope>NUCLEOTIDE SEQUENCE [LARGE SCALE GENOMIC DNA]</scope>
    <source>
        <strain evidence="2">OP3H</strain>
        <strain evidence="5">PPCK-2014</strain>
    </source>
</reference>